<reference evidence="4 5" key="1">
    <citation type="submission" date="2016-05" db="EMBL/GenBank/DDBJ databases">
        <title>A degradative enzymes factory behind the ericoid mycorrhizal symbiosis.</title>
        <authorList>
            <consortium name="DOE Joint Genome Institute"/>
            <person name="Martino E."/>
            <person name="Morin E."/>
            <person name="Grelet G."/>
            <person name="Kuo A."/>
            <person name="Kohler A."/>
            <person name="Daghino S."/>
            <person name="Barry K."/>
            <person name="Choi C."/>
            <person name="Cichocki N."/>
            <person name="Clum A."/>
            <person name="Copeland A."/>
            <person name="Hainaut M."/>
            <person name="Haridas S."/>
            <person name="Labutti K."/>
            <person name="Lindquist E."/>
            <person name="Lipzen A."/>
            <person name="Khouja H.-R."/>
            <person name="Murat C."/>
            <person name="Ohm R."/>
            <person name="Olson A."/>
            <person name="Spatafora J."/>
            <person name="Veneault-Fourrey C."/>
            <person name="Henrissat B."/>
            <person name="Grigoriev I."/>
            <person name="Martin F."/>
            <person name="Perotto S."/>
        </authorList>
    </citation>
    <scope>NUCLEOTIDE SEQUENCE [LARGE SCALE GENOMIC DNA]</scope>
    <source>
        <strain evidence="4 5">UAMH 7357</strain>
    </source>
</reference>
<dbReference type="Proteomes" id="UP000235672">
    <property type="component" value="Unassembled WGS sequence"/>
</dbReference>
<dbReference type="InterPro" id="IPR016035">
    <property type="entry name" value="Acyl_Trfase/lysoPLipase"/>
</dbReference>
<sequence>MHNSPQIHKVAAEGVPGNVTQRSVIWHRRAPRAVDPTSLAHLVYSKLLVPFSNVVCLFADDLGGLPALARLLALWLATLSNRSSDLPPHTHPRVLILQQETERKNGVLTRNRKGRLTMAELDHLLAQHFGGVHVLAIPGVDAVSRAWKSLKCRILQDSNDIQRIRREAQVAFSVRHFKAFFGLACQHFCKEIVSPFNFIRASRVGNPVPEELPTHLAAFVELVQPNQLLTFAAPVIGSALAFDSYPPGAHAFNPTSVFRELFYQICLRIYPLRKQNQSHGKALFPQLVAEIEQSFYRCASNVIKSGGDGLVTHQMTLARFKNQWGNTHSNKICFSCFGWRPESSLQCHHSLCTFCTRAHGTTTAADPWNFTIERCPFCHAQNDVIFPQKPDTAGVRALIVEGGGTRGIIPLTSLEELEREIGLQHMKVQEHFDIAFGNSAGALVVLGLYSNSWTVEDCIKNFLGLANSAFRKRLCHKLPFFSSRVVQALLSFLTDSKYSSAGIENALRLAYGGGRLFEIPALGTKVATIATTTKDSSTCLLANYNGPLNRPKNCGLYFKSFHGYQDGGLGGHNNPINLALWEQDIIWARSKKQPDVAVSLGTGFKRNSDENVEGGKEKLTFFQSRYVPRLLRSFLNFFDGEVRWQELQNSLLPQDQNRYHRLNIEFYGPEPELDDLEVIPSLRQQTKCQASSHKDFQQCADNIIASMFYFELDALPEFDGSAFTCTGRICCRLGPSHPAMRTLMSRLSGARFYLDFQNGIPCIDTSILEMIERGNPFTKHVSFRVASLDHSIDIKVDGIIKRARSISNCPYVIRTLIQDQGLDCWFGSWRLKRKAEDVGRLEPKRRLR</sequence>
<dbReference type="GO" id="GO:0019369">
    <property type="term" value="P:arachidonate metabolic process"/>
    <property type="evidence" value="ECO:0007669"/>
    <property type="project" value="TreeGrafter"/>
</dbReference>
<feature type="domain" description="PNPLA" evidence="3">
    <location>
        <begin position="398"/>
        <end position="580"/>
    </location>
</feature>
<accession>A0A2J6Q8S5</accession>
<dbReference type="SUPFAM" id="SSF52151">
    <property type="entry name" value="FabD/lysophospholipase-like"/>
    <property type="match status" value="1"/>
</dbReference>
<dbReference type="Gene3D" id="3.40.1090.10">
    <property type="entry name" value="Cytosolic phospholipase A2 catalytic domain"/>
    <property type="match status" value="1"/>
</dbReference>
<dbReference type="STRING" id="1745343.A0A2J6Q8S5"/>
<evidence type="ECO:0000256" key="2">
    <source>
        <dbReference type="PROSITE-ProRule" id="PRU01161"/>
    </source>
</evidence>
<evidence type="ECO:0000313" key="5">
    <source>
        <dbReference type="Proteomes" id="UP000235672"/>
    </source>
</evidence>
<feature type="short sequence motif" description="GXSXG" evidence="2">
    <location>
        <begin position="437"/>
        <end position="441"/>
    </location>
</feature>
<evidence type="ECO:0000256" key="1">
    <source>
        <dbReference type="ARBA" id="ARBA00023098"/>
    </source>
</evidence>
<dbReference type="CDD" id="cd07199">
    <property type="entry name" value="Pat17_PNPLA8_PNPLA9_like"/>
    <property type="match status" value="1"/>
</dbReference>
<dbReference type="InterPro" id="IPR002641">
    <property type="entry name" value="PNPLA_dom"/>
</dbReference>
<dbReference type="PANTHER" id="PTHR24185">
    <property type="entry name" value="CALCIUM-INDEPENDENT PHOSPHOLIPASE A2-GAMMA"/>
    <property type="match status" value="1"/>
</dbReference>
<organism evidence="4 5">
    <name type="scientific">Hyaloscypha hepaticicola</name>
    <dbReference type="NCBI Taxonomy" id="2082293"/>
    <lineage>
        <taxon>Eukaryota</taxon>
        <taxon>Fungi</taxon>
        <taxon>Dikarya</taxon>
        <taxon>Ascomycota</taxon>
        <taxon>Pezizomycotina</taxon>
        <taxon>Leotiomycetes</taxon>
        <taxon>Helotiales</taxon>
        <taxon>Hyaloscyphaceae</taxon>
        <taxon>Hyaloscypha</taxon>
    </lineage>
</organism>
<dbReference type="Pfam" id="PF01734">
    <property type="entry name" value="Patatin"/>
    <property type="match status" value="1"/>
</dbReference>
<feature type="short sequence motif" description="DGA/G" evidence="2">
    <location>
        <begin position="566"/>
        <end position="568"/>
    </location>
</feature>
<feature type="short sequence motif" description="GXGXXG" evidence="2">
    <location>
        <begin position="402"/>
        <end position="407"/>
    </location>
</feature>
<feature type="active site" description="Proton acceptor" evidence="2">
    <location>
        <position position="566"/>
    </location>
</feature>
<dbReference type="PROSITE" id="PS51635">
    <property type="entry name" value="PNPLA"/>
    <property type="match status" value="1"/>
</dbReference>
<evidence type="ECO:0000259" key="3">
    <source>
        <dbReference type="PROSITE" id="PS51635"/>
    </source>
</evidence>
<dbReference type="GO" id="GO:0047499">
    <property type="term" value="F:calcium-independent phospholipase A2 activity"/>
    <property type="evidence" value="ECO:0007669"/>
    <property type="project" value="TreeGrafter"/>
</dbReference>
<dbReference type="AlphaFoldDB" id="A0A2J6Q8S5"/>
<feature type="active site" description="Nucleophile" evidence="2">
    <location>
        <position position="439"/>
    </location>
</feature>
<gene>
    <name evidence="4" type="ORF">NA56DRAFT_570336</name>
</gene>
<keyword evidence="5" id="KW-1185">Reference proteome</keyword>
<dbReference type="GO" id="GO:0046486">
    <property type="term" value="P:glycerolipid metabolic process"/>
    <property type="evidence" value="ECO:0007669"/>
    <property type="project" value="UniProtKB-ARBA"/>
</dbReference>
<dbReference type="PANTHER" id="PTHR24185:SF8">
    <property type="entry name" value="PNPLA DOMAIN-CONTAINING PROTEIN"/>
    <property type="match status" value="1"/>
</dbReference>
<dbReference type="EMBL" id="KZ613477">
    <property type="protein sequence ID" value="PMD22679.1"/>
    <property type="molecule type" value="Genomic_DNA"/>
</dbReference>
<name>A0A2J6Q8S5_9HELO</name>
<evidence type="ECO:0000313" key="4">
    <source>
        <dbReference type="EMBL" id="PMD22679.1"/>
    </source>
</evidence>
<keyword evidence="2" id="KW-0378">Hydrolase</keyword>
<keyword evidence="1 2" id="KW-0443">Lipid metabolism</keyword>
<proteinExistence type="predicted"/>
<protein>
    <submittedName>
        <fullName evidence="4">FabD/lysophospholipase-like protein</fullName>
    </submittedName>
</protein>
<keyword evidence="2" id="KW-0442">Lipid degradation</keyword>
<dbReference type="GO" id="GO:0016020">
    <property type="term" value="C:membrane"/>
    <property type="evidence" value="ECO:0007669"/>
    <property type="project" value="TreeGrafter"/>
</dbReference>
<dbReference type="OrthoDB" id="5384553at2759"/>
<dbReference type="GO" id="GO:0016042">
    <property type="term" value="P:lipid catabolic process"/>
    <property type="evidence" value="ECO:0007669"/>
    <property type="project" value="UniProtKB-UniRule"/>
</dbReference>